<dbReference type="PRINTS" id="PR00599">
    <property type="entry name" value="MAPEPTIDASE"/>
</dbReference>
<dbReference type="GO" id="GO:0004177">
    <property type="term" value="F:aminopeptidase activity"/>
    <property type="evidence" value="ECO:0007669"/>
    <property type="project" value="UniProtKB-KW"/>
</dbReference>
<dbReference type="Proteomes" id="UP000547209">
    <property type="component" value="Unassembled WGS sequence"/>
</dbReference>
<keyword evidence="6" id="KW-0378">Hydrolase</keyword>
<dbReference type="InterPro" id="IPR001714">
    <property type="entry name" value="Pept_M24_MAP"/>
</dbReference>
<dbReference type="Pfam" id="PF01321">
    <property type="entry name" value="Creatinase_N"/>
    <property type="match status" value="1"/>
</dbReference>
<dbReference type="SUPFAM" id="SSF55920">
    <property type="entry name" value="Creatinase/aminopeptidase"/>
    <property type="match status" value="1"/>
</dbReference>
<dbReference type="PANTHER" id="PTHR46112:SF10">
    <property type="entry name" value="DIPEPTIDASE YKVY-RELATED"/>
    <property type="match status" value="1"/>
</dbReference>
<dbReference type="InterPro" id="IPR000587">
    <property type="entry name" value="Creatinase_N"/>
</dbReference>
<dbReference type="SUPFAM" id="SSF53092">
    <property type="entry name" value="Creatinase/prolidase N-terminal domain"/>
    <property type="match status" value="1"/>
</dbReference>
<evidence type="ECO:0000259" key="4">
    <source>
        <dbReference type="Pfam" id="PF00557"/>
    </source>
</evidence>
<sequence length="370" mass="39852">MESIWDNRKSRLLAHMKAAGIDVALVTSPTNVYYLTDFACHPHERFLALVLDARAGTESLYVPLLDEPAARESAGAVGIVPVADTEDPYALLKGRVQAGARIVGVEKGAVSLAQAERLGVVFPDSSYADLESGLLAMRLRKSEEEVAKIQRAVDLIEEVVAHAAAYAKEGMTELELAAEIEYRMRKLGADRPAFESIVLTGPRTALPHGTPGPYPIQRGDFVLIDIGVQVDGYCSDITRTFVMGEPSEAQRRIYETVLAANLAGIAASRAGVPVAAVDRAARQVIEEAGYGPLFTHRVGHGFGMDVHEQPSMSGQNETVMAPGLVFTIEPGIYDPVIGGVRIEDDIYLNEDGTARVLTRYPKALTRLGGV</sequence>
<dbReference type="RefSeq" id="WP_185142520.1">
    <property type="nucleotide sequence ID" value="NZ_JACJVP010000014.1"/>
</dbReference>
<proteinExistence type="inferred from homology"/>
<feature type="domain" description="Creatinase N-terminal" evidence="5">
    <location>
        <begin position="8"/>
        <end position="138"/>
    </location>
</feature>
<evidence type="ECO:0000313" key="7">
    <source>
        <dbReference type="Proteomes" id="UP000547209"/>
    </source>
</evidence>
<evidence type="ECO:0000256" key="2">
    <source>
        <dbReference type="ARBA" id="ARBA00008766"/>
    </source>
</evidence>
<keyword evidence="6" id="KW-0645">Protease</keyword>
<comment type="similarity">
    <text evidence="2">Belongs to the peptidase M24B family.</text>
</comment>
<dbReference type="Pfam" id="PF00557">
    <property type="entry name" value="Peptidase_M24"/>
    <property type="match status" value="1"/>
</dbReference>
<comment type="caution">
    <text evidence="6">The sequence shown here is derived from an EMBL/GenBank/DDBJ whole genome shotgun (WGS) entry which is preliminary data.</text>
</comment>
<evidence type="ECO:0000259" key="5">
    <source>
        <dbReference type="Pfam" id="PF01321"/>
    </source>
</evidence>
<name>A0A7X0VFW2_9BACL</name>
<dbReference type="AlphaFoldDB" id="A0A7X0VFW2"/>
<dbReference type="GO" id="GO:0008235">
    <property type="term" value="F:metalloexopeptidase activity"/>
    <property type="evidence" value="ECO:0007669"/>
    <property type="project" value="UniProtKB-ARBA"/>
</dbReference>
<gene>
    <name evidence="6" type="ORF">H7C19_10070</name>
</gene>
<dbReference type="InterPro" id="IPR050659">
    <property type="entry name" value="Peptidase_M24B"/>
</dbReference>
<evidence type="ECO:0000256" key="1">
    <source>
        <dbReference type="ARBA" id="ARBA00001936"/>
    </source>
</evidence>
<dbReference type="PANTHER" id="PTHR46112">
    <property type="entry name" value="AMINOPEPTIDASE"/>
    <property type="match status" value="1"/>
</dbReference>
<keyword evidence="7" id="KW-1185">Reference proteome</keyword>
<dbReference type="InterPro" id="IPR036005">
    <property type="entry name" value="Creatinase/aminopeptidase-like"/>
</dbReference>
<dbReference type="EMBL" id="JACJVP010000014">
    <property type="protein sequence ID" value="MBB6671034.1"/>
    <property type="molecule type" value="Genomic_DNA"/>
</dbReference>
<keyword evidence="6" id="KW-0031">Aminopeptidase</keyword>
<dbReference type="Gene3D" id="3.40.350.10">
    <property type="entry name" value="Creatinase/prolidase N-terminal domain"/>
    <property type="match status" value="1"/>
</dbReference>
<accession>A0A7X0VFW2</accession>
<dbReference type="InterPro" id="IPR029149">
    <property type="entry name" value="Creatin/AminoP/Spt16_N"/>
</dbReference>
<dbReference type="Gene3D" id="3.90.230.10">
    <property type="entry name" value="Creatinase/methionine aminopeptidase superfamily"/>
    <property type="match status" value="1"/>
</dbReference>
<reference evidence="6 7" key="1">
    <citation type="submission" date="2020-08" db="EMBL/GenBank/DDBJ databases">
        <title>Cohnella phylogeny.</title>
        <authorList>
            <person name="Dunlap C."/>
        </authorList>
    </citation>
    <scope>NUCLEOTIDE SEQUENCE [LARGE SCALE GENOMIC DNA]</scope>
    <source>
        <strain evidence="6 7">DSM 28246</strain>
    </source>
</reference>
<dbReference type="CDD" id="cd01092">
    <property type="entry name" value="APP-like"/>
    <property type="match status" value="1"/>
</dbReference>
<comment type="cofactor">
    <cofactor evidence="1">
        <name>Mn(2+)</name>
        <dbReference type="ChEBI" id="CHEBI:29035"/>
    </cofactor>
</comment>
<keyword evidence="3" id="KW-0464">Manganese</keyword>
<dbReference type="InterPro" id="IPR000994">
    <property type="entry name" value="Pept_M24"/>
</dbReference>
<feature type="domain" description="Peptidase M24" evidence="4">
    <location>
        <begin position="148"/>
        <end position="349"/>
    </location>
</feature>
<evidence type="ECO:0000256" key="3">
    <source>
        <dbReference type="ARBA" id="ARBA00023211"/>
    </source>
</evidence>
<evidence type="ECO:0000313" key="6">
    <source>
        <dbReference type="EMBL" id="MBB6671034.1"/>
    </source>
</evidence>
<organism evidence="6 7">
    <name type="scientific">Cohnella nanjingensis</name>
    <dbReference type="NCBI Taxonomy" id="1387779"/>
    <lineage>
        <taxon>Bacteria</taxon>
        <taxon>Bacillati</taxon>
        <taxon>Bacillota</taxon>
        <taxon>Bacilli</taxon>
        <taxon>Bacillales</taxon>
        <taxon>Paenibacillaceae</taxon>
        <taxon>Cohnella</taxon>
    </lineage>
</organism>
<protein>
    <submittedName>
        <fullName evidence="6">Aminopeptidase P family protein</fullName>
    </submittedName>
</protein>